<dbReference type="Proteomes" id="UP000319130">
    <property type="component" value="Unassembled WGS sequence"/>
</dbReference>
<evidence type="ECO:0000256" key="2">
    <source>
        <dbReference type="ARBA" id="ARBA00009904"/>
    </source>
</evidence>
<keyword evidence="6" id="KW-0406">Ion transport</keyword>
<name>A0A523WED1_UNCAE</name>
<keyword evidence="3" id="KW-0813">Transport</keyword>
<dbReference type="GO" id="GO:0033179">
    <property type="term" value="C:proton-transporting V-type ATPase, V0 domain"/>
    <property type="evidence" value="ECO:0007669"/>
    <property type="project" value="InterPro"/>
</dbReference>
<dbReference type="EMBL" id="SOIZ01000011">
    <property type="protein sequence ID" value="TET65049.1"/>
    <property type="molecule type" value="Genomic_DNA"/>
</dbReference>
<accession>A0A523WED1</accession>
<keyword evidence="4 9" id="KW-0812">Transmembrane</keyword>
<dbReference type="Gene3D" id="1.20.1460.20">
    <property type="match status" value="1"/>
</dbReference>
<evidence type="ECO:0000313" key="11">
    <source>
        <dbReference type="Proteomes" id="UP000319130"/>
    </source>
</evidence>
<comment type="subcellular location">
    <subcellularLocation>
        <location evidence="1">Membrane</location>
        <topology evidence="1">Multi-pass membrane protein</topology>
    </subcellularLocation>
</comment>
<evidence type="ECO:0000256" key="1">
    <source>
        <dbReference type="ARBA" id="ARBA00004141"/>
    </source>
</evidence>
<evidence type="ECO:0000256" key="9">
    <source>
        <dbReference type="SAM" id="Phobius"/>
    </source>
</evidence>
<dbReference type="AlphaFoldDB" id="A0A523WED1"/>
<dbReference type="PANTHER" id="PTHR11629:SF63">
    <property type="entry name" value="V-TYPE PROTON ATPASE SUBUNIT A"/>
    <property type="match status" value="1"/>
</dbReference>
<dbReference type="GO" id="GO:0007035">
    <property type="term" value="P:vacuolar acidification"/>
    <property type="evidence" value="ECO:0007669"/>
    <property type="project" value="TreeGrafter"/>
</dbReference>
<keyword evidence="8" id="KW-0175">Coiled coil</keyword>
<evidence type="ECO:0000256" key="3">
    <source>
        <dbReference type="ARBA" id="ARBA00022448"/>
    </source>
</evidence>
<feature type="transmembrane region" description="Helical" evidence="9">
    <location>
        <begin position="361"/>
        <end position="387"/>
    </location>
</feature>
<feature type="transmembrane region" description="Helical" evidence="9">
    <location>
        <begin position="594"/>
        <end position="617"/>
    </location>
</feature>
<feature type="transmembrane region" description="Helical" evidence="9">
    <location>
        <begin position="444"/>
        <end position="466"/>
    </location>
</feature>
<sequence length="652" mass="73243">MAVAEMRKVYLIAEKSLRDSIITRLRELALFQVEPVDGKSLASSLKPPQVQTDDLEKAISHLGWTVDYLEQFEDRKPGLGLFPAKIMVRQEDYLHWIKNFDWERTFQRCSEYKSSLEKLGEEKNNFSERLHLLHHWEELPLPLEKLGEGRYVSYQPGIVSREDRSHLERELDNLKTTYLVILKEEANQLYFLLVYSKKDSEQVESIFQKLRVEKVLFTEVGSPRTRITELKETIARIEKEITDIETESRHLTGERIKLMTLHDHFYNLLGEKKVALDTRSSSYTFVLEGWLKKKDLSNLKKGLGEFSSLEIVVRSAGDKEGQKVPVALSNPRIFKPFEVVTHLYGLPLYIEIDPTPFMAPFFAIFLALCLTDGGYGVVLALAAYIALKKMRIGGEGRKLLWVLFISGLVTIAVGAVTGGIFGIQFSELPAFLSPLQRLVLFNPLTQPMVFLVIALCIGIVHILIGISLEIWDHLRNGRITPALLDEVPWVLIIVGGVLFGLGRLGHLPGFSSTLGIIMLLGGAGTLFLFAGRSSKNLFIRFGKGVYELYGLVGLFGDILSYSRLLALGLATSVIATVVNTIAKMASEIPLMGPVLMVVILIAGHMGNIGINCLSGFIHTARLQFVEFFGKFYLSGGESFRPFRREGKYIALS</sequence>
<gene>
    <name evidence="10" type="ORF">E3J48_00250</name>
</gene>
<feature type="transmembrane region" description="Helical" evidence="9">
    <location>
        <begin position="510"/>
        <end position="530"/>
    </location>
</feature>
<dbReference type="GO" id="GO:0051117">
    <property type="term" value="F:ATPase binding"/>
    <property type="evidence" value="ECO:0007669"/>
    <property type="project" value="TreeGrafter"/>
</dbReference>
<comment type="caution">
    <text evidence="10">The sequence shown here is derived from an EMBL/GenBank/DDBJ whole genome shotgun (WGS) entry which is preliminary data.</text>
</comment>
<dbReference type="Gene3D" id="3.30.70.2170">
    <property type="match status" value="1"/>
</dbReference>
<keyword evidence="5 9" id="KW-1133">Transmembrane helix</keyword>
<dbReference type="Gene3D" id="3.30.70.2750">
    <property type="match status" value="1"/>
</dbReference>
<dbReference type="PANTHER" id="PTHR11629">
    <property type="entry name" value="VACUOLAR PROTON ATPASES"/>
    <property type="match status" value="1"/>
</dbReference>
<keyword evidence="7 9" id="KW-0472">Membrane</keyword>
<evidence type="ECO:0000256" key="4">
    <source>
        <dbReference type="ARBA" id="ARBA00022692"/>
    </source>
</evidence>
<feature type="coiled-coil region" evidence="8">
    <location>
        <begin position="227"/>
        <end position="254"/>
    </location>
</feature>
<proteinExistence type="inferred from homology"/>
<evidence type="ECO:0000256" key="7">
    <source>
        <dbReference type="ARBA" id="ARBA00023136"/>
    </source>
</evidence>
<comment type="similarity">
    <text evidence="2">Belongs to the V-ATPase 116 kDa subunit family.</text>
</comment>
<dbReference type="GO" id="GO:0046961">
    <property type="term" value="F:proton-transporting ATPase activity, rotational mechanism"/>
    <property type="evidence" value="ECO:0007669"/>
    <property type="project" value="InterPro"/>
</dbReference>
<dbReference type="Pfam" id="PF01496">
    <property type="entry name" value="V_ATPase_I"/>
    <property type="match status" value="1"/>
</dbReference>
<reference evidence="10 11" key="1">
    <citation type="submission" date="2019-03" db="EMBL/GenBank/DDBJ databases">
        <title>Metabolic potential of uncultured bacteria and archaea associated with petroleum seepage in deep-sea sediments.</title>
        <authorList>
            <person name="Dong X."/>
            <person name="Hubert C."/>
        </authorList>
    </citation>
    <scope>NUCLEOTIDE SEQUENCE [LARGE SCALE GENOMIC DNA]</scope>
    <source>
        <strain evidence="10">E29_bin52</strain>
    </source>
</reference>
<evidence type="ECO:0000313" key="10">
    <source>
        <dbReference type="EMBL" id="TET65049.1"/>
    </source>
</evidence>
<organism evidence="10 11">
    <name type="scientific">Aerophobetes bacterium</name>
    <dbReference type="NCBI Taxonomy" id="2030807"/>
    <lineage>
        <taxon>Bacteria</taxon>
        <taxon>Candidatus Aerophobota</taxon>
    </lineage>
</organism>
<evidence type="ECO:0000256" key="8">
    <source>
        <dbReference type="SAM" id="Coils"/>
    </source>
</evidence>
<evidence type="ECO:0000256" key="5">
    <source>
        <dbReference type="ARBA" id="ARBA00022989"/>
    </source>
</evidence>
<dbReference type="InterPro" id="IPR002490">
    <property type="entry name" value="V-ATPase_116kDa_su"/>
</dbReference>
<protein>
    <submittedName>
        <fullName evidence="10">V-type ATP synthase subunit I</fullName>
    </submittedName>
</protein>
<feature type="transmembrane region" description="Helical" evidence="9">
    <location>
        <begin position="561"/>
        <end position="582"/>
    </location>
</feature>
<feature type="transmembrane region" description="Helical" evidence="9">
    <location>
        <begin position="487"/>
        <end position="504"/>
    </location>
</feature>
<feature type="transmembrane region" description="Helical" evidence="9">
    <location>
        <begin position="399"/>
        <end position="424"/>
    </location>
</feature>
<evidence type="ECO:0000256" key="6">
    <source>
        <dbReference type="ARBA" id="ARBA00023065"/>
    </source>
</evidence>
<dbReference type="GO" id="GO:0016471">
    <property type="term" value="C:vacuolar proton-transporting V-type ATPase complex"/>
    <property type="evidence" value="ECO:0007669"/>
    <property type="project" value="TreeGrafter"/>
</dbReference>